<dbReference type="InterPro" id="IPR007995">
    <property type="entry name" value="DUF742"/>
</dbReference>
<evidence type="ECO:0000313" key="1">
    <source>
        <dbReference type="EMBL" id="MEU3554322.1"/>
    </source>
</evidence>
<accession>A0ABV2YF05</accession>
<dbReference type="RefSeq" id="WP_159105710.1">
    <property type="nucleotide sequence ID" value="NZ_BEVZ01000006.1"/>
</dbReference>
<dbReference type="Pfam" id="PF05331">
    <property type="entry name" value="DUF742"/>
    <property type="match status" value="1"/>
</dbReference>
<name>A0ABV2YF05_9ACTN</name>
<gene>
    <name evidence="1" type="ORF">AB0E65_08875</name>
</gene>
<dbReference type="PANTHER" id="PTHR36221">
    <property type="entry name" value="DUF742 DOMAIN-CONTAINING PROTEIN"/>
    <property type="match status" value="1"/>
</dbReference>
<dbReference type="Proteomes" id="UP001550850">
    <property type="component" value="Unassembled WGS sequence"/>
</dbReference>
<protein>
    <submittedName>
        <fullName evidence="1">DUF742 domain-containing protein</fullName>
    </submittedName>
</protein>
<keyword evidence="2" id="KW-1185">Reference proteome</keyword>
<dbReference type="EMBL" id="JBEZUR010000009">
    <property type="protein sequence ID" value="MEU3554322.1"/>
    <property type="molecule type" value="Genomic_DNA"/>
</dbReference>
<evidence type="ECO:0000313" key="2">
    <source>
        <dbReference type="Proteomes" id="UP001550850"/>
    </source>
</evidence>
<proteinExistence type="predicted"/>
<dbReference type="PANTHER" id="PTHR36221:SF1">
    <property type="entry name" value="DUF742 DOMAIN-CONTAINING PROTEIN"/>
    <property type="match status" value="1"/>
</dbReference>
<sequence>MTQETATVRAYAVTLGRTRPAVPVEADSLVRAAARPPYDAVSPEALTAVRLCAGQALSVAELATLLQLPLQVTKVVVADLLGGGFLIHAMPDRSADGSDPTLLEAVLDGLRNL</sequence>
<reference evidence="1 2" key="1">
    <citation type="submission" date="2024-06" db="EMBL/GenBank/DDBJ databases">
        <title>The Natural Products Discovery Center: Release of the First 8490 Sequenced Strains for Exploring Actinobacteria Biosynthetic Diversity.</title>
        <authorList>
            <person name="Kalkreuter E."/>
            <person name="Kautsar S.A."/>
            <person name="Yang D."/>
            <person name="Bader C.D."/>
            <person name="Teijaro C.N."/>
            <person name="Fluegel L."/>
            <person name="Davis C.M."/>
            <person name="Simpson J.R."/>
            <person name="Lauterbach L."/>
            <person name="Steele A.D."/>
            <person name="Gui C."/>
            <person name="Meng S."/>
            <person name="Li G."/>
            <person name="Viehrig K."/>
            <person name="Ye F."/>
            <person name="Su P."/>
            <person name="Kiefer A.F."/>
            <person name="Nichols A."/>
            <person name="Cepeda A.J."/>
            <person name="Yan W."/>
            <person name="Fan B."/>
            <person name="Jiang Y."/>
            <person name="Adhikari A."/>
            <person name="Zheng C.-J."/>
            <person name="Schuster L."/>
            <person name="Cowan T.M."/>
            <person name="Smanski M.J."/>
            <person name="Chevrette M.G."/>
            <person name="De Carvalho L.P.S."/>
            <person name="Shen B."/>
        </authorList>
    </citation>
    <scope>NUCLEOTIDE SEQUENCE [LARGE SCALE GENOMIC DNA]</scope>
    <source>
        <strain evidence="1 2">NPDC038104</strain>
    </source>
</reference>
<organism evidence="1 2">
    <name type="scientific">Streptomyces fragilis</name>
    <dbReference type="NCBI Taxonomy" id="67301"/>
    <lineage>
        <taxon>Bacteria</taxon>
        <taxon>Bacillati</taxon>
        <taxon>Actinomycetota</taxon>
        <taxon>Actinomycetes</taxon>
        <taxon>Kitasatosporales</taxon>
        <taxon>Streptomycetaceae</taxon>
        <taxon>Streptomyces</taxon>
    </lineage>
</organism>
<comment type="caution">
    <text evidence="1">The sequence shown here is derived from an EMBL/GenBank/DDBJ whole genome shotgun (WGS) entry which is preliminary data.</text>
</comment>